<dbReference type="Gene3D" id="3.30.750.44">
    <property type="match status" value="1"/>
</dbReference>
<accession>A0A015UKD5</accession>
<dbReference type="Proteomes" id="UP000020529">
    <property type="component" value="Unassembled WGS sequence"/>
</dbReference>
<reference evidence="1 2" key="1">
    <citation type="submission" date="2014-02" db="EMBL/GenBank/DDBJ databases">
        <authorList>
            <person name="Sears C."/>
            <person name="Carroll K."/>
            <person name="Sack B.R."/>
            <person name="Qadri F."/>
            <person name="Myers L.L."/>
            <person name="Chung G.-T."/>
            <person name="Escheverria P."/>
            <person name="Fraser C.M."/>
            <person name="Sadzewicz L."/>
            <person name="Shefchek K.A."/>
            <person name="Tallon L."/>
            <person name="Das S.P."/>
            <person name="Daugherty S."/>
            <person name="Mongodin E.F."/>
        </authorList>
    </citation>
    <scope>NUCLEOTIDE SEQUENCE [LARGE SCALE GENOMIC DNA]</scope>
    <source>
        <strain evidence="2">3988T(B)14</strain>
    </source>
</reference>
<evidence type="ECO:0000313" key="2">
    <source>
        <dbReference type="Proteomes" id="UP000020529"/>
    </source>
</evidence>
<feature type="non-terminal residue" evidence="1">
    <location>
        <position position="92"/>
    </location>
</feature>
<organism evidence="1 2">
    <name type="scientific">Bacteroides fragilis str. 3988T(B)14</name>
    <dbReference type="NCBI Taxonomy" id="1339315"/>
    <lineage>
        <taxon>Bacteria</taxon>
        <taxon>Pseudomonadati</taxon>
        <taxon>Bacteroidota</taxon>
        <taxon>Bacteroidia</taxon>
        <taxon>Bacteroidales</taxon>
        <taxon>Bacteroidaceae</taxon>
        <taxon>Bacteroides</taxon>
    </lineage>
</organism>
<evidence type="ECO:0000313" key="1">
    <source>
        <dbReference type="EMBL" id="EXY74403.1"/>
    </source>
</evidence>
<comment type="caution">
    <text evidence="1">The sequence shown here is derived from an EMBL/GenBank/DDBJ whole genome shotgun (WGS) entry which is preliminary data.</text>
</comment>
<proteinExistence type="predicted"/>
<dbReference type="AlphaFoldDB" id="A0A015UKD5"/>
<name>A0A015UKD5_BACFG</name>
<dbReference type="EMBL" id="JGCY01000289">
    <property type="protein sequence ID" value="EXY74403.1"/>
    <property type="molecule type" value="Genomic_DNA"/>
</dbReference>
<sequence length="92" mass="11200">MNQKYNYFYEQSSFNWETVYNEYAPKFKKLKTFNRDKQYSKAEISEDCNKAIEYFTEIIDPIIDRHFYVKISLPVSHSFIRNVYFHGGMKSK</sequence>
<gene>
    <name evidence="1" type="ORF">M124_1787</name>
</gene>
<protein>
    <submittedName>
        <fullName evidence="1">Uncharacterized protein</fullName>
    </submittedName>
</protein>